<keyword evidence="4" id="KW-0843">Virulence</keyword>
<keyword evidence="3" id="KW-0732">Signal</keyword>
<protein>
    <submittedName>
        <fullName evidence="8">RHS repeat-associated core domain-containing protein</fullName>
    </submittedName>
    <submittedName>
        <fullName evidence="9">SpvB/TcaC N-terminal domain-containing protein</fullName>
    </submittedName>
</protein>
<dbReference type="RefSeq" id="WP_072356824.1">
    <property type="nucleotide sequence ID" value="NZ_CP139972.1"/>
</dbReference>
<dbReference type="GO" id="GO:0005737">
    <property type="term" value="C:cytoplasm"/>
    <property type="evidence" value="ECO:0007669"/>
    <property type="project" value="InterPro"/>
</dbReference>
<dbReference type="OrthoDB" id="9765204at2"/>
<dbReference type="InterPro" id="IPR013517">
    <property type="entry name" value="FG-GAP"/>
</dbReference>
<dbReference type="InterPro" id="IPR028994">
    <property type="entry name" value="Integrin_alpha_N"/>
</dbReference>
<evidence type="ECO:0000256" key="4">
    <source>
        <dbReference type="ARBA" id="ARBA00023026"/>
    </source>
</evidence>
<accession>A0A1K1LWS7</accession>
<evidence type="ECO:0000256" key="1">
    <source>
        <dbReference type="ARBA" id="ARBA00004613"/>
    </source>
</evidence>
<evidence type="ECO:0000313" key="9">
    <source>
        <dbReference type="EMBL" id="WQG89599.1"/>
    </source>
</evidence>
<evidence type="ECO:0000256" key="2">
    <source>
        <dbReference type="ARBA" id="ARBA00022525"/>
    </source>
</evidence>
<dbReference type="STRING" id="1004.SAMN05661012_00288"/>
<feature type="domain" description="Insecticide toxin TcdB middle/C-terminal" evidence="6">
    <location>
        <begin position="883"/>
        <end position="1011"/>
    </location>
</feature>
<dbReference type="Pfam" id="PF13517">
    <property type="entry name" value="FG-GAP_3"/>
    <property type="match status" value="1"/>
</dbReference>
<reference evidence="8 10" key="1">
    <citation type="submission" date="2016-11" db="EMBL/GenBank/DDBJ databases">
        <authorList>
            <person name="Jaros S."/>
            <person name="Januszkiewicz K."/>
            <person name="Wedrychowicz H."/>
        </authorList>
    </citation>
    <scope>NUCLEOTIDE SEQUENCE [LARGE SCALE GENOMIC DNA]</scope>
    <source>
        <strain evidence="8 10">DSM 784</strain>
    </source>
</reference>
<evidence type="ECO:0000313" key="10">
    <source>
        <dbReference type="Proteomes" id="UP000183788"/>
    </source>
</evidence>
<proteinExistence type="predicted"/>
<dbReference type="GO" id="GO:0005576">
    <property type="term" value="C:extracellular region"/>
    <property type="evidence" value="ECO:0007669"/>
    <property type="project" value="UniProtKB-SubCell"/>
</dbReference>
<dbReference type="InterPro" id="IPR022045">
    <property type="entry name" value="TcdB_toxin_mid/N"/>
</dbReference>
<dbReference type="EMBL" id="CP140154">
    <property type="protein sequence ID" value="WQG89599.1"/>
    <property type="molecule type" value="Genomic_DNA"/>
</dbReference>
<dbReference type="Pfam" id="PF12255">
    <property type="entry name" value="TcdB_toxin_midC"/>
    <property type="match status" value="1"/>
</dbReference>
<dbReference type="Proteomes" id="UP001326715">
    <property type="component" value="Chromosome"/>
</dbReference>
<evidence type="ECO:0000256" key="3">
    <source>
        <dbReference type="ARBA" id="ARBA00022729"/>
    </source>
</evidence>
<dbReference type="EMBL" id="FPIZ01000001">
    <property type="protein sequence ID" value="SFW15381.1"/>
    <property type="molecule type" value="Genomic_DNA"/>
</dbReference>
<dbReference type="PANTHER" id="PTHR32305:SF15">
    <property type="entry name" value="PROTEIN RHSA-RELATED"/>
    <property type="match status" value="1"/>
</dbReference>
<name>A0A1K1LWS7_9BACT</name>
<comment type="subcellular location">
    <subcellularLocation>
        <location evidence="1">Secreted</location>
    </subcellularLocation>
</comment>
<dbReference type="NCBIfam" id="TIGR03696">
    <property type="entry name" value="Rhs_assc_core"/>
    <property type="match status" value="1"/>
</dbReference>
<sequence>MTKTKKIADSQDSGSKISIQEISLPKGGGAVTSVGDSFQTNLFSGTGSYSIPLPITTARGLEPQLQLVYDSSRGNSPFGLGFNVDVPYIGIIMRNGIPLYNGKEKYAFNEGVEFVPLTETLHGETIIVCRQETDNSITYSVTSYLQQEEEAFTLIEQWQNDATKNIFWKTISKDNQVTIYGKSADTSILNPAEPTQVCRWLIESVTDSKGNKIQFSYKRENEENIPDNIYKAGHHYDTQLYLHIVQYGNYFDVQQQEQWAFQLVFNYGEYDLPRNGQAYFPAYTPVRTWPARKDCFSTFRAGFEVRTCRLCSSIMLFHSFTELGTEPMLVRALTLAHDETDIFSFVTSVQQSGYRLNSDNTWWVSGAAAATFSYTSFAPPPAPDFKQLMVHEEGKIPGGQNIYMPVDLYGEGLPGFLMSNSTGTLYWQPLGNGVYDYPEAPDTFPSDRDLTTPGNLITDIDGNGQLELVVNENDRSGYYTKKEGDEGWNNFVEFQQRPPQSSSSLEFEMADLNGDGKTDMISIGSDSVTYFRSNGTEGFAAPEQRIKVKGLPSPPDSPNINISFADVFGDGGQHRVSVLNGAVNVWPSLGHGNFGNVIRLGNAPSFRQNEQPTVLLADINGSGCADVVLVYSTQAEIYINQSGNSFAPAFSITLPDVYAPGDQVSFADINGNGTACLVFTKTSPEVTHYYHDFLAEDIAEPFASGVKPYLLYAMSNGLGLSTKLKYSSSVEFYLRDKKAGSPWITHLPFPVQVVEKMIISDSVNGNTLTRRFAYHEGCYDNNQKEFLGFGYVESWDAEQYESFSSTGTPADFPVNDVNSELIVAPVYTREWYLTGIMEGSDALLLQYQSQYFNGDPDECGIPAYILDDAIKKQPSSVVANACLMLKGKLLRREVYGLDGSALEKNPYTVEQHCTYIRSFQESSSVSGPVFTSYEPEAITYNYERQPNDPRTEHQFTLETDKYNNALKTASVFYPRRNSSDPALIIYPQQQQLYITINRNGFINQEAPSRWIGVDCCQTQYEAGGVSIVPGQYFSFAQMEAIVNDAMNNVISYSQPFTQGKVQARCFGNSRTYYWNAGQTSAMNLCDPLPDRMLIHHREEAVFDPGFITQAYGDKIDTATIENSGGYYLYDGYWWNRGLVQNYFTNANAFYMPERAENSFVANTSSLYANAIAGYDNYYLRETSTSAYVTTPPGKDPVYNITTALIDYYIMSPWQLTGPNDNVSQVLFDPLGKVYVSASHGYENGQYAGDMDLVHYTRMPDKGFCDVLNNPSEYLQGAGSYYYYEEGDMRQPCTSGENPQPARCVVLQGQQYGNGINPQDRIILTDISYFDGMGEITQHKSYAGGSGAQSWVVSGKVVYNNKKKPAQEYLPFYSDKPDFEDQQTVLDDDDLVPPTVTHYDPLLRVIRIDTPKLFFSCTGFTSWETISYDTDDTVRDSVFYKTFMANYPANPTDQQKDEKDALDKAAVFYNTPSREVMNSAGNVFYSIQNNLGEVSSNAFEEMVNGSGVTSQQLWDELVLKKYLVIGPYPEYGAWTSPAVQVYAPDFTFELSEPFQQFIPQLTDFFRQNGLITNSVPDINGRHLSIADPRLYYSNCHSGTDYQNFINLFPMMVDQPARTQSCDAGLKQVFADIYGNIVLSWDARGFCTRQEYDHLQRPTGVYVTGSDGSLTLNQYTERIVYGELVTDAAKNNLIGNIYTYYDQAGKLLIDSYSFAGKPLKQTRYFLDQYTQEPNWDDPQKVPLEKEAFVTTFQYNAAGMTTQEQMPDKGQVLWTYNQMNQLNTVNGIFPDNTTQTYISSITYNASGSRLAVYYAGGTKTAYTYEPATERLQRLLTTRSDNRSNVQDTWYTYDPVGNLTRCRDYSEEDVFCNNQLVEPLMGYTLDAIYRLINASGRQHIGIQKNTHTNGFKQSIYAQLCPTAPLNDQQQLENYAEHYTYDDSGNLVELNHTAKSASWTRVMNVPASSNRAIPQDEPTDAYDADGNLLQLNNLYGITWNYRNNISGITTIAREDANDADYYVYDHAGERVRKVTTQKVNDGLLLIYEKRYIGNYEVKRTYNNSIDPANIVSECQTERVVDDKKHIVNVLYWTIDSKREKQRQQRYQAETLIQSVAVELTETGDIISYEEFYPFGGTAIIAGNNQVDVEPKEYRFTGKECDDSSGLYYYGARYYISWLGRWMSADPAGPADGLNLYEYVNNNPLINNDPAGTTKGKPYKSPSSSGTKKKIKKKKFGIVRDTVTGELRFVGRPSFDSKAKKIKVRFHATKNRELNEDRRHVIGYDDTLRPMFTMVARNFADAGKSAEFVQQLKLQYQKHGVARAPSNNDPDKHLLFALTKLNSVVSNLPAGLASQNQAIEHIRQQGMRLKDTINEAYMKDDNIKLPQLKTIMKEGFAAGDGDTAITVFANEQRKLIRGWIDNAENEVQLNDLLHSVIASTGIDLSSATNSKSVNEFALNYSYKMSAIRWGSTSDLNKQLDDVMSILSMK</sequence>
<dbReference type="InterPro" id="IPR022044">
    <property type="entry name" value="TcdB_toxin_mid/C"/>
</dbReference>
<reference evidence="9 11" key="2">
    <citation type="submission" date="2023-11" db="EMBL/GenBank/DDBJ databases">
        <title>MicrobeMod: A computational toolkit for identifying prokaryotic methylation and restriction-modification with nanopore sequencing.</title>
        <authorList>
            <person name="Crits-Christoph A."/>
            <person name="Kang S.C."/>
            <person name="Lee H."/>
            <person name="Ostrov N."/>
        </authorList>
    </citation>
    <scope>NUCLEOTIDE SEQUENCE [LARGE SCALE GENOMIC DNA]</scope>
    <source>
        <strain evidence="9 11">ATCC 23090</strain>
    </source>
</reference>
<feature type="region of interest" description="Disordered" evidence="5">
    <location>
        <begin position="2202"/>
        <end position="2222"/>
    </location>
</feature>
<evidence type="ECO:0000259" key="7">
    <source>
        <dbReference type="Pfam" id="PF12256"/>
    </source>
</evidence>
<evidence type="ECO:0000313" key="11">
    <source>
        <dbReference type="Proteomes" id="UP001326715"/>
    </source>
</evidence>
<dbReference type="Pfam" id="PF12256">
    <property type="entry name" value="TcdB_toxin_midN"/>
    <property type="match status" value="1"/>
</dbReference>
<dbReference type="InterPro" id="IPR003284">
    <property type="entry name" value="Sal_SpvB"/>
</dbReference>
<feature type="domain" description="Insecticide toxin TcdB middle/N-terminal" evidence="7">
    <location>
        <begin position="657"/>
        <end position="800"/>
    </location>
</feature>
<evidence type="ECO:0000256" key="5">
    <source>
        <dbReference type="SAM" id="MobiDB-lite"/>
    </source>
</evidence>
<dbReference type="Gene3D" id="2.180.10.10">
    <property type="entry name" value="RHS repeat-associated core"/>
    <property type="match status" value="1"/>
</dbReference>
<dbReference type="PANTHER" id="PTHR32305">
    <property type="match status" value="1"/>
</dbReference>
<evidence type="ECO:0000313" key="8">
    <source>
        <dbReference type="EMBL" id="SFW15381.1"/>
    </source>
</evidence>
<dbReference type="PRINTS" id="PR01341">
    <property type="entry name" value="SALSPVBPROT"/>
</dbReference>
<dbReference type="SUPFAM" id="SSF69318">
    <property type="entry name" value="Integrin alpha N-terminal domain"/>
    <property type="match status" value="1"/>
</dbReference>
<organism evidence="8 10">
    <name type="scientific">Chitinophaga sancti</name>
    <dbReference type="NCBI Taxonomy" id="1004"/>
    <lineage>
        <taxon>Bacteria</taxon>
        <taxon>Pseudomonadati</taxon>
        <taxon>Bacteroidota</taxon>
        <taxon>Chitinophagia</taxon>
        <taxon>Chitinophagales</taxon>
        <taxon>Chitinophagaceae</taxon>
        <taxon>Chitinophaga</taxon>
    </lineage>
</organism>
<keyword evidence="2" id="KW-0964">Secreted</keyword>
<dbReference type="InterPro" id="IPR022385">
    <property type="entry name" value="Rhs_assc_core"/>
</dbReference>
<dbReference type="Proteomes" id="UP000183788">
    <property type="component" value="Unassembled WGS sequence"/>
</dbReference>
<feature type="compositionally biased region" description="Low complexity" evidence="5">
    <location>
        <begin position="2208"/>
        <end position="2220"/>
    </location>
</feature>
<dbReference type="InterPro" id="IPR050708">
    <property type="entry name" value="T6SS_VgrG/RHS"/>
</dbReference>
<dbReference type="Pfam" id="PF03534">
    <property type="entry name" value="SpvB"/>
    <property type="match status" value="1"/>
</dbReference>
<evidence type="ECO:0000259" key="6">
    <source>
        <dbReference type="Pfam" id="PF12255"/>
    </source>
</evidence>
<keyword evidence="11" id="KW-1185">Reference proteome</keyword>
<gene>
    <name evidence="8" type="ORF">SAMN05661012_00288</name>
    <name evidence="9" type="ORF">SR876_32210</name>
</gene>